<dbReference type="AlphaFoldDB" id="A0A838YMA3"/>
<accession>A0A838YMA3</accession>
<comment type="caution">
    <text evidence="1">The sequence shown here is derived from an EMBL/GenBank/DDBJ whole genome shotgun (WGS) entry which is preliminary data.</text>
</comment>
<dbReference type="Proteomes" id="UP000585327">
    <property type="component" value="Unassembled WGS sequence"/>
</dbReference>
<evidence type="ECO:0000313" key="1">
    <source>
        <dbReference type="EMBL" id="MBA4723702.1"/>
    </source>
</evidence>
<protein>
    <submittedName>
        <fullName evidence="1">Uncharacterized protein</fullName>
    </submittedName>
</protein>
<dbReference type="InterPro" id="IPR021241">
    <property type="entry name" value="CsiV"/>
</dbReference>
<dbReference type="EMBL" id="JACETM010000002">
    <property type="protein sequence ID" value="MBA4723702.1"/>
    <property type="molecule type" value="Genomic_DNA"/>
</dbReference>
<organism evidence="1 2">
    <name type="scientific">SAR86 cluster bacterium</name>
    <dbReference type="NCBI Taxonomy" id="2030880"/>
    <lineage>
        <taxon>Bacteria</taxon>
        <taxon>Pseudomonadati</taxon>
        <taxon>Pseudomonadota</taxon>
        <taxon>Gammaproteobacteria</taxon>
        <taxon>SAR86 cluster</taxon>
    </lineage>
</organism>
<gene>
    <name evidence="1" type="ORF">H2021_00640</name>
</gene>
<name>A0A838YMA3_9GAMM</name>
<sequence>MKLFNITLLISSALIMNINANETLDSYQIELLIFKHNSNNESEVFSDQFIKPEGEHIGFRDVDLYMNKSSFDIKQTDNFFQQLLSNISINKKKPIESKSSRNTTNPRKWFRRSDNLEKLKKFKSKLESSDDFIFLDSMSWQQNIPYKEESKYLTFNNENYGFYLNLYRNRYLHADLKSYLGLLVEKNNHINLNTDRYIEELDAKAINESKDNNIDLDLNLSLNKNNKFVEITSISNRKKDLETLSQNKSETLIYFIDEDRRLFNEEIHYFDHPMFGVLISISKIN</sequence>
<proteinExistence type="predicted"/>
<evidence type="ECO:0000313" key="2">
    <source>
        <dbReference type="Proteomes" id="UP000585327"/>
    </source>
</evidence>
<dbReference type="Pfam" id="PF10972">
    <property type="entry name" value="CsiV"/>
    <property type="match status" value="1"/>
</dbReference>
<reference evidence="1 2" key="1">
    <citation type="submission" date="2020-06" db="EMBL/GenBank/DDBJ databases">
        <title>Dysbiosis in marine aquaculture revealed through microbiome analysis: reverse ecology for environmental sustainability.</title>
        <authorList>
            <person name="Haro-Moreno J.M."/>
            <person name="Coutinho F.H."/>
            <person name="Zaragoza-Solas A."/>
            <person name="Picazo A."/>
            <person name="Almagro-Moreno S."/>
            <person name="Lopez-Perez M."/>
        </authorList>
    </citation>
    <scope>NUCLEOTIDE SEQUENCE [LARGE SCALE GENOMIC DNA]</scope>
    <source>
        <strain evidence="1">MCMED-G42</strain>
    </source>
</reference>